<comment type="caution">
    <text evidence="2">The sequence shown here is derived from an EMBL/GenBank/DDBJ whole genome shotgun (WGS) entry which is preliminary data.</text>
</comment>
<feature type="domain" description="Phosphogluconate dehydrogenase (decarboxylating) C-terminal" evidence="1">
    <location>
        <begin position="127"/>
        <end position="279"/>
    </location>
</feature>
<proteinExistence type="predicted"/>
<organism evidence="2 3">
    <name type="scientific">Pelosinus fermentans B4</name>
    <dbReference type="NCBI Taxonomy" id="1149862"/>
    <lineage>
        <taxon>Bacteria</taxon>
        <taxon>Bacillati</taxon>
        <taxon>Bacillota</taxon>
        <taxon>Negativicutes</taxon>
        <taxon>Selenomonadales</taxon>
        <taxon>Sporomusaceae</taxon>
        <taxon>Pelosinus</taxon>
    </lineage>
</organism>
<evidence type="ECO:0000313" key="2">
    <source>
        <dbReference type="EMBL" id="EIW15576.1"/>
    </source>
</evidence>
<dbReference type="Gene3D" id="3.40.50.720">
    <property type="entry name" value="NAD(P)-binding Rossmann-like Domain"/>
    <property type="match status" value="1"/>
</dbReference>
<dbReference type="AlphaFoldDB" id="I9L5S8"/>
<dbReference type="EMBL" id="AKVJ01000076">
    <property type="protein sequence ID" value="EIW15576.1"/>
    <property type="molecule type" value="Genomic_DNA"/>
</dbReference>
<protein>
    <submittedName>
        <fullName evidence="2">NADP oxidoreductase coenzyme F420-dependent</fullName>
    </submittedName>
</protein>
<dbReference type="PATRIC" id="fig|1149862.3.peg.4291"/>
<name>I9L5S8_9FIRM</name>
<gene>
    <name evidence="2" type="ORF">FB4_1265</name>
</gene>
<dbReference type="InterPro" id="IPR031663">
    <property type="entry name" value="PGDH_C"/>
</dbReference>
<dbReference type="Pfam" id="PF16896">
    <property type="entry name" value="PGDH_C"/>
    <property type="match status" value="1"/>
</dbReference>
<keyword evidence="3" id="KW-1185">Reference proteome</keyword>
<dbReference type="Gene3D" id="1.10.3640.10">
    <property type="entry name" value="Semialdehyde dehydrogenase-like, C-terminal"/>
    <property type="match status" value="1"/>
</dbReference>
<sequence>MNKKLVVSVIGAGGKMGTRVTNNLIKHPDTIELYYCENSEFGIKAIKERGFDVTPAEVAVPISDIVVLAVPDKIIYDVSVGIVKMMAANKSLIILDPAAAVAKELALRDDCTFVVTHPCHPSYFLDQDTYEARHDYFGGIAGKQDIVIGKIQGSEENFTKARMVSEIMFAPVVNSYVMGIRDIAFLEPTLVEILGATTLYAMAETVKEAERRGIPRAAAESFLAGHVYNLSANFLGKLGNTKVSDACLVAIDLGNRLVLRDDWKRIWDDEVLDNVIATMLHPHDPQI</sequence>
<dbReference type="SUPFAM" id="SSF51735">
    <property type="entry name" value="NAD(P)-binding Rossmann-fold domains"/>
    <property type="match status" value="1"/>
</dbReference>
<dbReference type="Proteomes" id="UP000004324">
    <property type="component" value="Unassembled WGS sequence"/>
</dbReference>
<reference evidence="2 3" key="1">
    <citation type="journal article" date="2012" name="J. Bacteriol.">
        <title>Draft Genome Sequences for Two Metal-Reducing Pelosinus fermentans Strains Isolated from a Cr(VI)-Contaminated Site and for Type Strain R7.</title>
        <authorList>
            <person name="Brown S.D."/>
            <person name="Podar M."/>
            <person name="Klingeman D.M."/>
            <person name="Johnson C.M."/>
            <person name="Yang Z.K."/>
            <person name="Utturkar S.M."/>
            <person name="Land M.L."/>
            <person name="Mosher J.J."/>
            <person name="Hurt R.A.Jr."/>
            <person name="Phelps T.J."/>
            <person name="Palumbo A.V."/>
            <person name="Arkin A.P."/>
            <person name="Hazen T.C."/>
            <person name="Elias D.A."/>
        </authorList>
    </citation>
    <scope>NUCLEOTIDE SEQUENCE [LARGE SCALE GENOMIC DNA]</scope>
    <source>
        <strain evidence="2 3">B4</strain>
    </source>
</reference>
<evidence type="ECO:0000313" key="3">
    <source>
        <dbReference type="Proteomes" id="UP000004324"/>
    </source>
</evidence>
<dbReference type="InterPro" id="IPR037161">
    <property type="entry name" value="Semialdehyde_DH-like_C"/>
</dbReference>
<accession>I9L5S8</accession>
<dbReference type="InterPro" id="IPR036291">
    <property type="entry name" value="NAD(P)-bd_dom_sf"/>
</dbReference>
<evidence type="ECO:0000259" key="1">
    <source>
        <dbReference type="Pfam" id="PF16896"/>
    </source>
</evidence>
<dbReference type="RefSeq" id="WP_007938171.1">
    <property type="nucleotide sequence ID" value="NZ_AKVJ01000076.1"/>
</dbReference>